<dbReference type="Gene3D" id="2.60.450.10">
    <property type="entry name" value="Lipopolysaccharide (LPS) transport protein A like domain"/>
    <property type="match status" value="2"/>
</dbReference>
<keyword evidence="1 3" id="KW-0732">Signal</keyword>
<dbReference type="OrthoDB" id="8450043at2"/>
<evidence type="ECO:0000256" key="1">
    <source>
        <dbReference type="ARBA" id="ARBA00022729"/>
    </source>
</evidence>
<protein>
    <recommendedName>
        <fullName evidence="4">Organic solvent tolerance-like N-terminal domain-containing protein</fullName>
    </recommendedName>
</protein>
<gene>
    <name evidence="5" type="ORF">P409_25975</name>
</gene>
<feature type="chain" id="PRO_5001961003" description="Organic solvent tolerance-like N-terminal domain-containing protein" evidence="3">
    <location>
        <begin position="21"/>
        <end position="292"/>
    </location>
</feature>
<accession>A0A0A0D185</accession>
<feature type="domain" description="Organic solvent tolerance-like N-terminal" evidence="4">
    <location>
        <begin position="138"/>
        <end position="244"/>
    </location>
</feature>
<dbReference type="Pfam" id="PF03968">
    <property type="entry name" value="LptD_N"/>
    <property type="match status" value="2"/>
</dbReference>
<feature type="signal peptide" evidence="3">
    <location>
        <begin position="1"/>
        <end position="20"/>
    </location>
</feature>
<proteinExistence type="predicted"/>
<dbReference type="GO" id="GO:0009279">
    <property type="term" value="C:cell outer membrane"/>
    <property type="evidence" value="ECO:0007669"/>
    <property type="project" value="TreeGrafter"/>
</dbReference>
<dbReference type="GO" id="GO:0015920">
    <property type="term" value="P:lipopolysaccharide transport"/>
    <property type="evidence" value="ECO:0007669"/>
    <property type="project" value="TreeGrafter"/>
</dbReference>
<dbReference type="InterPro" id="IPR052037">
    <property type="entry name" value="LPS_export_LptA"/>
</dbReference>
<dbReference type="RefSeq" id="WP_034845269.1">
    <property type="nucleotide sequence ID" value="NZ_JANX01000464.1"/>
</dbReference>
<dbReference type="Proteomes" id="UP000029995">
    <property type="component" value="Unassembled WGS sequence"/>
</dbReference>
<feature type="domain" description="Organic solvent tolerance-like N-terminal" evidence="4">
    <location>
        <begin position="35"/>
        <end position="137"/>
    </location>
</feature>
<reference evidence="5 6" key="1">
    <citation type="submission" date="2014-01" db="EMBL/GenBank/DDBJ databases">
        <title>Genome sequence determination for a cystic fibrosis isolate, Inquilinus limosus.</title>
        <authorList>
            <person name="Pino M."/>
            <person name="Di Conza J."/>
            <person name="Gutkind G."/>
        </authorList>
    </citation>
    <scope>NUCLEOTIDE SEQUENCE [LARGE SCALE GENOMIC DNA]</scope>
    <source>
        <strain evidence="5 6">MP06</strain>
    </source>
</reference>
<evidence type="ECO:0000259" key="4">
    <source>
        <dbReference type="Pfam" id="PF03968"/>
    </source>
</evidence>
<comment type="caution">
    <text evidence="5">The sequence shown here is derived from an EMBL/GenBank/DDBJ whole genome shotgun (WGS) entry which is preliminary data.</text>
</comment>
<evidence type="ECO:0000256" key="2">
    <source>
        <dbReference type="SAM" id="MobiDB-lite"/>
    </source>
</evidence>
<dbReference type="InterPro" id="IPR005653">
    <property type="entry name" value="OstA-like_N"/>
</dbReference>
<evidence type="ECO:0000256" key="3">
    <source>
        <dbReference type="SAM" id="SignalP"/>
    </source>
</evidence>
<dbReference type="GO" id="GO:0030288">
    <property type="term" value="C:outer membrane-bounded periplasmic space"/>
    <property type="evidence" value="ECO:0007669"/>
    <property type="project" value="TreeGrafter"/>
</dbReference>
<dbReference type="AlphaFoldDB" id="A0A0A0D185"/>
<organism evidence="5 6">
    <name type="scientific">Inquilinus limosus MP06</name>
    <dbReference type="NCBI Taxonomy" id="1398085"/>
    <lineage>
        <taxon>Bacteria</taxon>
        <taxon>Pseudomonadati</taxon>
        <taxon>Pseudomonadota</taxon>
        <taxon>Alphaproteobacteria</taxon>
        <taxon>Rhodospirillales</taxon>
        <taxon>Rhodospirillaceae</taxon>
        <taxon>Inquilinus</taxon>
    </lineage>
</organism>
<evidence type="ECO:0000313" key="5">
    <source>
        <dbReference type="EMBL" id="KGM31648.1"/>
    </source>
</evidence>
<dbReference type="EMBL" id="JANX01000464">
    <property type="protein sequence ID" value="KGM31648.1"/>
    <property type="molecule type" value="Genomic_DNA"/>
</dbReference>
<dbReference type="GO" id="GO:0017089">
    <property type="term" value="F:glycolipid transfer activity"/>
    <property type="evidence" value="ECO:0007669"/>
    <property type="project" value="TreeGrafter"/>
</dbReference>
<dbReference type="PANTHER" id="PTHR36504:SF1">
    <property type="entry name" value="LIPOPOLYSACCHARIDE EXPORT SYSTEM PROTEIN LPTA"/>
    <property type="match status" value="1"/>
</dbReference>
<evidence type="ECO:0000313" key="6">
    <source>
        <dbReference type="Proteomes" id="UP000029995"/>
    </source>
</evidence>
<dbReference type="PANTHER" id="PTHR36504">
    <property type="entry name" value="LIPOPOLYSACCHARIDE EXPORT SYSTEM PROTEIN LPTA"/>
    <property type="match status" value="1"/>
</dbReference>
<feature type="region of interest" description="Disordered" evidence="2">
    <location>
        <begin position="265"/>
        <end position="292"/>
    </location>
</feature>
<name>A0A0A0D185_9PROT</name>
<sequence length="292" mass="30865">MIRPLILAVLLAAAATPALAQQQLQLGGGKGEPSEIQADDALEWHQNEKTYIARGNAVYKRGDLTVKADVLTAYYRELPDKSTEIFRATAEGNVLITRGDDTTVTGGKGVYELDAQTFTLTGGNLRFVSKDDVITATDSMVYRQAEDVAIARGNATATRAKEQKSLRADTLTGHFAPDDKGQKALSTVDADGNVRLTTATDVVTGQTGHYDVKSQFATITDNVHLTRGGNQLNGDYAEVDMASGVSKLLTRPGQGGRARALLVPDEKGQTSGLPGAAGQAAPKPPAQTAPKK</sequence>
<feature type="compositionally biased region" description="Pro residues" evidence="2">
    <location>
        <begin position="282"/>
        <end position="292"/>
    </location>
</feature>